<keyword evidence="3" id="KW-0479">Metal-binding</keyword>
<evidence type="ECO:0000256" key="5">
    <source>
        <dbReference type="ARBA" id="ARBA00022964"/>
    </source>
</evidence>
<keyword evidence="12" id="KW-1185">Reference proteome</keyword>
<gene>
    <name evidence="11" type="ORF">RAJCM14343_0431</name>
</gene>
<evidence type="ECO:0000256" key="3">
    <source>
        <dbReference type="ARBA" id="ARBA00022723"/>
    </source>
</evidence>
<evidence type="ECO:0000313" key="12">
    <source>
        <dbReference type="Proteomes" id="UP000325466"/>
    </source>
</evidence>
<dbReference type="GO" id="GO:0018583">
    <property type="term" value="F:biphenyl-2,3-diol 1,2-dioxygenase activity"/>
    <property type="evidence" value="ECO:0007669"/>
    <property type="project" value="UniProtKB-EC"/>
</dbReference>
<keyword evidence="6 8" id="KW-0560">Oxidoreductase</keyword>
<dbReference type="SUPFAM" id="SSF54593">
    <property type="entry name" value="Glyoxalase/Bleomycin resistance protein/Dihydroxybiphenyl dioxygenase"/>
    <property type="match status" value="1"/>
</dbReference>
<evidence type="ECO:0000256" key="1">
    <source>
        <dbReference type="ARBA" id="ARBA00001954"/>
    </source>
</evidence>
<feature type="domain" description="VOC" evidence="10">
    <location>
        <begin position="29"/>
        <end position="147"/>
    </location>
</feature>
<evidence type="ECO:0000256" key="2">
    <source>
        <dbReference type="ARBA" id="ARBA00008784"/>
    </source>
</evidence>
<dbReference type="InterPro" id="IPR004360">
    <property type="entry name" value="Glyas_Fos-R_dOase_dom"/>
</dbReference>
<dbReference type="EC" id="1.13.11.39" evidence="11"/>
<dbReference type="InterPro" id="IPR037523">
    <property type="entry name" value="VOC_core"/>
</dbReference>
<evidence type="ECO:0000256" key="4">
    <source>
        <dbReference type="ARBA" id="ARBA00022797"/>
    </source>
</evidence>
<evidence type="ECO:0000256" key="8">
    <source>
        <dbReference type="RuleBase" id="RU000683"/>
    </source>
</evidence>
<dbReference type="Proteomes" id="UP000325466">
    <property type="component" value="Unassembled WGS sequence"/>
</dbReference>
<dbReference type="EMBL" id="BLAH01000009">
    <property type="protein sequence ID" value="GES35184.1"/>
    <property type="molecule type" value="Genomic_DNA"/>
</dbReference>
<organism evidence="11 12">
    <name type="scientific">Rhodococcus aetherivorans</name>
    <dbReference type="NCBI Taxonomy" id="191292"/>
    <lineage>
        <taxon>Bacteria</taxon>
        <taxon>Bacillati</taxon>
        <taxon>Actinomycetota</taxon>
        <taxon>Actinomycetes</taxon>
        <taxon>Mycobacteriales</taxon>
        <taxon>Nocardiaceae</taxon>
        <taxon>Rhodococcus</taxon>
    </lineage>
</organism>
<evidence type="ECO:0000256" key="6">
    <source>
        <dbReference type="ARBA" id="ARBA00023002"/>
    </source>
</evidence>
<sequence length="213" mass="23887">MEVRPDSLEVSHRRPRSAPKETPMTSTPKFAHVVLQTSRFDEMRDWYCTVLDAHVVYEGHGLCFITFDEEHHRVALLGAPVELAPRNPGAAGMHHTAYTFDTLQDLLDRYDMLKAKGIEPKVPIQHGVTTSLYYQDPDGNFVELQIDNFATPEEATEYMHGPEYGNNPVGVSFVPELMREALTMGTPVSEITTHAWALETSPHLPDPMVALTS</sequence>
<evidence type="ECO:0000259" key="10">
    <source>
        <dbReference type="PROSITE" id="PS51819"/>
    </source>
</evidence>
<feature type="region of interest" description="Disordered" evidence="9">
    <location>
        <begin position="1"/>
        <end position="25"/>
    </location>
</feature>
<name>A0ABQ0YF78_9NOCA</name>
<comment type="caution">
    <text evidence="11">The sequence shown here is derived from an EMBL/GenBank/DDBJ whole genome shotgun (WGS) entry which is preliminary data.</text>
</comment>
<keyword evidence="5 8" id="KW-0223">Dioxygenase</keyword>
<evidence type="ECO:0000313" key="11">
    <source>
        <dbReference type="EMBL" id="GES35184.1"/>
    </source>
</evidence>
<dbReference type="InterPro" id="IPR029068">
    <property type="entry name" value="Glyas_Bleomycin-R_OHBP_Dase"/>
</dbReference>
<comment type="cofactor">
    <cofactor evidence="1 8">
        <name>Fe(2+)</name>
        <dbReference type="ChEBI" id="CHEBI:29033"/>
    </cofactor>
</comment>
<feature type="compositionally biased region" description="Basic and acidic residues" evidence="9">
    <location>
        <begin position="1"/>
        <end position="12"/>
    </location>
</feature>
<dbReference type="InterPro" id="IPR000486">
    <property type="entry name" value="Xdiol_ring_cleave_dOase_1/2"/>
</dbReference>
<keyword evidence="7 8" id="KW-0408">Iron</keyword>
<keyword evidence="4 8" id="KW-0058">Aromatic hydrocarbons catabolism</keyword>
<dbReference type="PROSITE" id="PS51819">
    <property type="entry name" value="VOC"/>
    <property type="match status" value="1"/>
</dbReference>
<reference evidence="11 12" key="1">
    <citation type="journal article" date="2018" name="Biodegradation">
        <title>1,4-Dioxane degradation characteristics of Rhodococcus aetherivorans JCM 14343.</title>
        <authorList>
            <person name="Inoue D."/>
            <person name="Tsunoda T."/>
            <person name="Yamamoto N."/>
            <person name="Ike M."/>
            <person name="Sei K."/>
        </authorList>
    </citation>
    <scope>NUCLEOTIDE SEQUENCE [LARGE SCALE GENOMIC DNA]</scope>
    <source>
        <strain evidence="11 12">JCM 14343</strain>
    </source>
</reference>
<comment type="similarity">
    <text evidence="2 8">Belongs to the extradiol ring-cleavage dioxygenase family.</text>
</comment>
<accession>A0ABQ0YF78</accession>
<dbReference type="PROSITE" id="PS00082">
    <property type="entry name" value="EXTRADIOL_DIOXYGENAS"/>
    <property type="match status" value="1"/>
</dbReference>
<evidence type="ECO:0000256" key="7">
    <source>
        <dbReference type="ARBA" id="ARBA00023004"/>
    </source>
</evidence>
<dbReference type="Pfam" id="PF00903">
    <property type="entry name" value="Glyoxalase"/>
    <property type="match status" value="1"/>
</dbReference>
<proteinExistence type="inferred from homology"/>
<dbReference type="Gene3D" id="3.10.180.10">
    <property type="entry name" value="2,3-Dihydroxybiphenyl 1,2-Dioxygenase, domain 1"/>
    <property type="match status" value="1"/>
</dbReference>
<evidence type="ECO:0000256" key="9">
    <source>
        <dbReference type="SAM" id="MobiDB-lite"/>
    </source>
</evidence>
<protein>
    <submittedName>
        <fullName evidence="11">Biphenyl-2,3-diol 1,2-dioxygenase 2</fullName>
        <ecNumber evidence="11">1.13.11.39</ecNumber>
    </submittedName>
</protein>